<comment type="caution">
    <text evidence="1">The sequence shown here is derived from an EMBL/GenBank/DDBJ whole genome shotgun (WGS) entry which is preliminary data.</text>
</comment>
<evidence type="ECO:0000313" key="1">
    <source>
        <dbReference type="EMBL" id="RKN80272.1"/>
    </source>
</evidence>
<proteinExistence type="predicted"/>
<dbReference type="Proteomes" id="UP000276603">
    <property type="component" value="Unassembled WGS sequence"/>
</dbReference>
<evidence type="ECO:0000313" key="2">
    <source>
        <dbReference type="Proteomes" id="UP000276603"/>
    </source>
</evidence>
<gene>
    <name evidence="1" type="ORF">D7Z94_18785</name>
</gene>
<accession>A0A3B0C3G2</accession>
<dbReference type="OrthoDB" id="1359545at2"/>
<reference evidence="1 2" key="1">
    <citation type="submission" date="2018-10" db="EMBL/GenBank/DDBJ databases">
        <title>Ulvibacterium marinum gen. nov., sp. nov., a novel marine bacterium of the family Flavobacteriaceae, isolated from a culture of the green alga Ulva prolifera.</title>
        <authorList>
            <person name="Zhang Z."/>
        </authorList>
    </citation>
    <scope>NUCLEOTIDE SEQUENCE [LARGE SCALE GENOMIC DNA]</scope>
    <source>
        <strain evidence="1 2">CCMM003</strain>
    </source>
</reference>
<dbReference type="EMBL" id="RBCJ01000003">
    <property type="protein sequence ID" value="RKN80272.1"/>
    <property type="molecule type" value="Genomic_DNA"/>
</dbReference>
<protein>
    <submittedName>
        <fullName evidence="1">Uncharacterized protein</fullName>
    </submittedName>
</protein>
<organism evidence="1 2">
    <name type="scientific">Ulvibacterium marinum</name>
    <dbReference type="NCBI Taxonomy" id="2419782"/>
    <lineage>
        <taxon>Bacteria</taxon>
        <taxon>Pseudomonadati</taxon>
        <taxon>Bacteroidota</taxon>
        <taxon>Flavobacteriia</taxon>
        <taxon>Flavobacteriales</taxon>
        <taxon>Flavobacteriaceae</taxon>
        <taxon>Ulvibacterium</taxon>
    </lineage>
</organism>
<sequence length="175" mass="20412">MTRPKFKKTMNLIREGAFITELIFQAELVSYSRKRLKESVDDFDKIAVWLSIQSILISSGNISKILWPTSKYKERGEHLRELLKIDSNSVLKSRKFRNKFEHYDELLDDFFKDKDIYSYTDLAMNPSLSSSIGESCHRGYNSYNNTLVIHGEILDLNDIVDAVEQLKLKCESLFM</sequence>
<keyword evidence="2" id="KW-1185">Reference proteome</keyword>
<name>A0A3B0C3G2_9FLAO</name>
<dbReference type="AlphaFoldDB" id="A0A3B0C3G2"/>